<protein>
    <submittedName>
        <fullName evidence="2">Uncharacterized protein</fullName>
    </submittedName>
</protein>
<dbReference type="Proteomes" id="UP000001075">
    <property type="component" value="Unassembled WGS sequence"/>
</dbReference>
<evidence type="ECO:0000313" key="3">
    <source>
        <dbReference type="Proteomes" id="UP000001075"/>
    </source>
</evidence>
<feature type="region of interest" description="Disordered" evidence="1">
    <location>
        <begin position="1"/>
        <end position="25"/>
    </location>
</feature>
<proteinExistence type="predicted"/>
<reference evidence="3" key="1">
    <citation type="journal article" date="2011" name="Nat. Biotechnol.">
        <title>The genomic sequence of the Chinese hamster ovary (CHO)-K1 cell line.</title>
        <authorList>
            <person name="Xu X."/>
            <person name="Nagarajan H."/>
            <person name="Lewis N.E."/>
            <person name="Pan S."/>
            <person name="Cai Z."/>
            <person name="Liu X."/>
            <person name="Chen W."/>
            <person name="Xie M."/>
            <person name="Wang W."/>
            <person name="Hammond S."/>
            <person name="Andersen M.R."/>
            <person name="Neff N."/>
            <person name="Passarelli B."/>
            <person name="Koh W."/>
            <person name="Fan H.C."/>
            <person name="Wang J."/>
            <person name="Gui Y."/>
            <person name="Lee K.H."/>
            <person name="Betenbaugh M.J."/>
            <person name="Quake S.R."/>
            <person name="Famili I."/>
            <person name="Palsson B.O."/>
            <person name="Wang J."/>
        </authorList>
    </citation>
    <scope>NUCLEOTIDE SEQUENCE [LARGE SCALE GENOMIC DNA]</scope>
    <source>
        <strain evidence="3">CHO K1 cell line</strain>
    </source>
</reference>
<organism evidence="2 3">
    <name type="scientific">Cricetulus griseus</name>
    <name type="common">Chinese hamster</name>
    <name type="synonym">Cricetulus barabensis griseus</name>
    <dbReference type="NCBI Taxonomy" id="10029"/>
    <lineage>
        <taxon>Eukaryota</taxon>
        <taxon>Metazoa</taxon>
        <taxon>Chordata</taxon>
        <taxon>Craniata</taxon>
        <taxon>Vertebrata</taxon>
        <taxon>Euteleostomi</taxon>
        <taxon>Mammalia</taxon>
        <taxon>Eutheria</taxon>
        <taxon>Euarchontoglires</taxon>
        <taxon>Glires</taxon>
        <taxon>Rodentia</taxon>
        <taxon>Myomorpha</taxon>
        <taxon>Muroidea</taxon>
        <taxon>Cricetidae</taxon>
        <taxon>Cricetinae</taxon>
        <taxon>Cricetulus</taxon>
    </lineage>
</organism>
<dbReference type="InParanoid" id="G3HAL6"/>
<dbReference type="EMBL" id="JH000253">
    <property type="protein sequence ID" value="EGV96929.1"/>
    <property type="molecule type" value="Genomic_DNA"/>
</dbReference>
<evidence type="ECO:0000313" key="2">
    <source>
        <dbReference type="EMBL" id="EGV96929.1"/>
    </source>
</evidence>
<accession>G3HAL6</accession>
<sequence length="148" mass="16341">MSQASEMSSQGGSKNPNCPALRGHGFQGSEPLTNIAMSMCKEQTLLIKATRAQQGSYVHGSYLHVMKFPQGISHTQNLRLGCQPPQAAKMQVSKPEPFHGQNGNERELITYVHLGYSEVTALQWLLCSCRDCHIFSTIYVVEDQGNSQ</sequence>
<name>G3HAL6_CRIGR</name>
<feature type="compositionally biased region" description="Polar residues" evidence="1">
    <location>
        <begin position="1"/>
        <end position="16"/>
    </location>
</feature>
<dbReference type="AlphaFoldDB" id="G3HAL6"/>
<gene>
    <name evidence="2" type="ORF">I79_007475</name>
</gene>
<evidence type="ECO:0000256" key="1">
    <source>
        <dbReference type="SAM" id="MobiDB-lite"/>
    </source>
</evidence>